<dbReference type="EC" id="2.7.7.60" evidence="3"/>
<dbReference type="PANTHER" id="PTHR32125">
    <property type="entry name" value="2-C-METHYL-D-ERYTHRITOL 4-PHOSPHATE CYTIDYLYLTRANSFERASE, CHLOROPLASTIC"/>
    <property type="match status" value="1"/>
</dbReference>
<dbReference type="InterPro" id="IPR029044">
    <property type="entry name" value="Nucleotide-diphossugar_trans"/>
</dbReference>
<feature type="site" description="Positions MEP for the nucleophilic attack" evidence="3">
    <location>
        <position position="265"/>
    </location>
</feature>
<dbReference type="Gene3D" id="3.90.550.10">
    <property type="entry name" value="Spore Coat Polysaccharide Biosynthesis Protein SpsA, Chain A"/>
    <property type="match status" value="1"/>
</dbReference>
<keyword evidence="5" id="KW-1185">Reference proteome</keyword>
<protein>
    <recommendedName>
        <fullName evidence="3">2-C-methyl-D-erythritol 4-phosphate cytidylyltransferase</fullName>
        <ecNumber evidence="3">2.7.7.60</ecNumber>
    </recommendedName>
    <alternativeName>
        <fullName evidence="3">4-diphosphocytidyl-2C-methyl-D-erythritol synthase</fullName>
    </alternativeName>
    <alternativeName>
        <fullName evidence="3">MEP cytidylyltransferase</fullName>
        <shortName evidence="3">MCT</shortName>
    </alternativeName>
</protein>
<comment type="catalytic activity">
    <reaction evidence="3">
        <text>2-C-methyl-D-erythritol 4-phosphate + CTP + H(+) = 4-CDP-2-C-methyl-D-erythritol + diphosphate</text>
        <dbReference type="Rhea" id="RHEA:13429"/>
        <dbReference type="ChEBI" id="CHEBI:15378"/>
        <dbReference type="ChEBI" id="CHEBI:33019"/>
        <dbReference type="ChEBI" id="CHEBI:37563"/>
        <dbReference type="ChEBI" id="CHEBI:57823"/>
        <dbReference type="ChEBI" id="CHEBI:58262"/>
        <dbReference type="EC" id="2.7.7.60"/>
    </reaction>
</comment>
<evidence type="ECO:0000313" key="4">
    <source>
        <dbReference type="EMBL" id="PZG36175.1"/>
    </source>
</evidence>
<evidence type="ECO:0000256" key="1">
    <source>
        <dbReference type="ARBA" id="ARBA00022679"/>
    </source>
</evidence>
<dbReference type="PANTHER" id="PTHR32125:SF4">
    <property type="entry name" value="2-C-METHYL-D-ERYTHRITOL 4-PHOSPHATE CYTIDYLYLTRANSFERASE, CHLOROPLASTIC"/>
    <property type="match status" value="1"/>
</dbReference>
<comment type="similarity">
    <text evidence="3">Belongs to the IspD/TarI cytidylyltransferase family. IspD subfamily.</text>
</comment>
<gene>
    <name evidence="3" type="primary">ispD</name>
    <name evidence="4" type="ORF">C1I98_27240</name>
</gene>
<comment type="pathway">
    <text evidence="3">Isoprenoid biosynthesis; isopentenyl diphosphate biosynthesis via DXP pathway; isopentenyl diphosphate from 1-deoxy-D-xylulose 5-phosphate: step 2/6.</text>
</comment>
<keyword evidence="1 3" id="KW-0808">Transferase</keyword>
<dbReference type="CDD" id="cd02516">
    <property type="entry name" value="CDP-ME_synthetase"/>
    <property type="match status" value="1"/>
</dbReference>
<feature type="site" description="Transition state stabilizer" evidence="3">
    <location>
        <position position="61"/>
    </location>
</feature>
<dbReference type="SUPFAM" id="SSF51735">
    <property type="entry name" value="NAD(P)-binding Rossmann-fold domains"/>
    <property type="match status" value="1"/>
</dbReference>
<sequence>MLTGVHDGGGPFIPDQTVVCPCRYARVNRTPLDVEEASVTASDDRRRRTVAAILAGGVGARAGLKTPKQFARVAGRSILAHTLAVFEGAPQIDEIVVLMTPGYVREAEEIVALEGFRKVRAVVEGGASRTETTWRALEHIGDGDADVLLHDAVRFLLEPAIITRCVAALAHHRAVGVAVPSSDTLLRVDPAGDGEVIRDIPDRALFRRAQTPQGFRLEVIREAYLRALADPGFASRPATDDCGVVLRYLPEVPIHIVPGSERNIKVTHPTDLAIAETLFHLATTAIPRSAADLSGRAVTVLGDGPVAGALAALAARRGAKVATALDGPADCVVIVTPGAPGALGEAAEGDVSRAVEHGVLGPVRAARAALPYLRESRGHLLFCAGGGGGSLAAVTESAPAGLARALAGEEAASGVRVNCVTARTDDPGRIAEACLAVLASTTTGQVTEAR</sequence>
<dbReference type="SUPFAM" id="SSF53448">
    <property type="entry name" value="Nucleotide-diphospho-sugar transferases"/>
    <property type="match status" value="1"/>
</dbReference>
<dbReference type="Proteomes" id="UP000248544">
    <property type="component" value="Unassembled WGS sequence"/>
</dbReference>
<dbReference type="Pfam" id="PF01128">
    <property type="entry name" value="IspD"/>
    <property type="match status" value="1"/>
</dbReference>
<evidence type="ECO:0000313" key="5">
    <source>
        <dbReference type="Proteomes" id="UP000248544"/>
    </source>
</evidence>
<organism evidence="4 5">
    <name type="scientific">Spongiactinospora gelatinilytica</name>
    <dbReference type="NCBI Taxonomy" id="2666298"/>
    <lineage>
        <taxon>Bacteria</taxon>
        <taxon>Bacillati</taxon>
        <taxon>Actinomycetota</taxon>
        <taxon>Actinomycetes</taxon>
        <taxon>Streptosporangiales</taxon>
        <taxon>Streptosporangiaceae</taxon>
        <taxon>Spongiactinospora</taxon>
    </lineage>
</organism>
<dbReference type="Gene3D" id="3.40.50.720">
    <property type="entry name" value="NAD(P)-binding Rossmann-like Domain"/>
    <property type="match status" value="1"/>
</dbReference>
<keyword evidence="3" id="KW-0414">Isoprene biosynthesis</keyword>
<dbReference type="InterPro" id="IPR034683">
    <property type="entry name" value="IspD/TarI"/>
</dbReference>
<dbReference type="InterPro" id="IPR036291">
    <property type="entry name" value="NAD(P)-bd_dom_sf"/>
</dbReference>
<evidence type="ECO:0000256" key="2">
    <source>
        <dbReference type="ARBA" id="ARBA00022695"/>
    </source>
</evidence>
<dbReference type="InterPro" id="IPR050088">
    <property type="entry name" value="IspD/TarI_cytidylyltransf_bact"/>
</dbReference>
<name>A0A2W2G7F0_9ACTN</name>
<dbReference type="GO" id="GO:0019288">
    <property type="term" value="P:isopentenyl diphosphate biosynthetic process, methylerythritol 4-phosphate pathway"/>
    <property type="evidence" value="ECO:0007669"/>
    <property type="project" value="UniProtKB-UniRule"/>
</dbReference>
<feature type="site" description="Positions MEP for the nucleophilic attack" evidence="3">
    <location>
        <position position="203"/>
    </location>
</feature>
<comment type="function">
    <text evidence="3">Catalyzes the formation of 4-diphosphocytidyl-2-C-methyl-D-erythritol from CTP and 2-C-methyl-D-erythritol 4-phosphate (MEP).</text>
</comment>
<dbReference type="GO" id="GO:0050518">
    <property type="term" value="F:2-C-methyl-D-erythritol 4-phosphate cytidylyltransferase activity"/>
    <property type="evidence" value="ECO:0007669"/>
    <property type="project" value="UniProtKB-UniRule"/>
</dbReference>
<dbReference type="AlphaFoldDB" id="A0A2W2G7F0"/>
<keyword evidence="2 3" id="KW-0548">Nucleotidyltransferase</keyword>
<feature type="site" description="Transition state stabilizer" evidence="3">
    <location>
        <position position="68"/>
    </location>
</feature>
<comment type="caution">
    <text evidence="4">The sequence shown here is derived from an EMBL/GenBank/DDBJ whole genome shotgun (WGS) entry which is preliminary data.</text>
</comment>
<dbReference type="UniPathway" id="UPA00056">
    <property type="reaction ID" value="UER00093"/>
</dbReference>
<evidence type="ECO:0000256" key="3">
    <source>
        <dbReference type="HAMAP-Rule" id="MF_00108"/>
    </source>
</evidence>
<dbReference type="InterPro" id="IPR001228">
    <property type="entry name" value="IspD"/>
</dbReference>
<reference evidence="4 5" key="1">
    <citation type="submission" date="2018-01" db="EMBL/GenBank/DDBJ databases">
        <title>Draft genome sequence of Sphaerisporangium sp. 7K107.</title>
        <authorList>
            <person name="Sahin N."/>
            <person name="Saygin H."/>
            <person name="Ay H."/>
        </authorList>
    </citation>
    <scope>NUCLEOTIDE SEQUENCE [LARGE SCALE GENOMIC DNA]</scope>
    <source>
        <strain evidence="4 5">7K107</strain>
    </source>
</reference>
<dbReference type="HAMAP" id="MF_00108">
    <property type="entry name" value="IspD"/>
    <property type="match status" value="1"/>
</dbReference>
<dbReference type="EMBL" id="POUA01000266">
    <property type="protein sequence ID" value="PZG36175.1"/>
    <property type="molecule type" value="Genomic_DNA"/>
</dbReference>
<proteinExistence type="inferred from homology"/>
<accession>A0A2W2G7F0</accession>